<comment type="caution">
    <text evidence="3">The sequence shown here is derived from an EMBL/GenBank/DDBJ whole genome shotgun (WGS) entry which is preliminary data.</text>
</comment>
<name>A0A133VED8_9EURY</name>
<dbReference type="InterPro" id="IPR038733">
    <property type="entry name" value="Predicted_DNA_bind_prot_RHH"/>
</dbReference>
<dbReference type="EMBL" id="LHYC01000044">
    <property type="protein sequence ID" value="KXB04820.1"/>
    <property type="molecule type" value="Genomic_DNA"/>
</dbReference>
<evidence type="ECO:0000259" key="2">
    <source>
        <dbReference type="Pfam" id="PF12651"/>
    </source>
</evidence>
<dbReference type="Pfam" id="PF12651">
    <property type="entry name" value="RHH_3"/>
    <property type="match status" value="1"/>
</dbReference>
<accession>A0A133VED8</accession>
<feature type="region of interest" description="Disordered" evidence="1">
    <location>
        <begin position="1"/>
        <end position="26"/>
    </location>
</feature>
<evidence type="ECO:0000313" key="3">
    <source>
        <dbReference type="EMBL" id="KXB04820.1"/>
    </source>
</evidence>
<reference evidence="3 4" key="1">
    <citation type="journal article" date="2016" name="Sci. Rep.">
        <title>Metabolic traits of an uncultured archaeal lineage -MSBL1- from brine pools of the Red Sea.</title>
        <authorList>
            <person name="Mwirichia R."/>
            <person name="Alam I."/>
            <person name="Rashid M."/>
            <person name="Vinu M."/>
            <person name="Ba-Alawi W."/>
            <person name="Anthony Kamau A."/>
            <person name="Kamanda Ngugi D."/>
            <person name="Goker M."/>
            <person name="Klenk H.P."/>
            <person name="Bajic V."/>
            <person name="Stingl U."/>
        </authorList>
    </citation>
    <scope>NUCLEOTIDE SEQUENCE [LARGE SCALE GENOMIC DNA]</scope>
    <source>
        <strain evidence="3">SCGC-AAA382A03</strain>
    </source>
</reference>
<sequence>MIRKAQKGGIVNQNQGRMNMEEVEGEAEEEKGKVRICFTLSQDLADELRQLNSETSVPISNLIEMHFTDPAKYALLAKNFLGETKGMEVDEKDLRFIEKLLLSMGVGKSTIDTIVDILEESIE</sequence>
<organism evidence="3 4">
    <name type="scientific">candidate division MSBL1 archaeon SCGC-AAA382A03</name>
    <dbReference type="NCBI Taxonomy" id="1698278"/>
    <lineage>
        <taxon>Archaea</taxon>
        <taxon>Methanobacteriati</taxon>
        <taxon>Methanobacteriota</taxon>
        <taxon>candidate division MSBL1</taxon>
    </lineage>
</organism>
<proteinExistence type="predicted"/>
<evidence type="ECO:0000256" key="1">
    <source>
        <dbReference type="SAM" id="MobiDB-lite"/>
    </source>
</evidence>
<keyword evidence="4" id="KW-1185">Reference proteome</keyword>
<evidence type="ECO:0000313" key="4">
    <source>
        <dbReference type="Proteomes" id="UP000070549"/>
    </source>
</evidence>
<dbReference type="Proteomes" id="UP000070549">
    <property type="component" value="Unassembled WGS sequence"/>
</dbReference>
<gene>
    <name evidence="3" type="ORF">AKJ49_01670</name>
</gene>
<feature type="domain" description="Predicted DNA-binding protein ribbon-helix-helix" evidence="2">
    <location>
        <begin position="33"/>
        <end position="64"/>
    </location>
</feature>
<protein>
    <recommendedName>
        <fullName evidence="2">Predicted DNA-binding protein ribbon-helix-helix domain-containing protein</fullName>
    </recommendedName>
</protein>
<dbReference type="AlphaFoldDB" id="A0A133VED8"/>